<gene>
    <name evidence="2" type="ORF">SAMN05421753_10117</name>
</gene>
<dbReference type="Proteomes" id="UP000199518">
    <property type="component" value="Unassembled WGS sequence"/>
</dbReference>
<proteinExistence type="predicted"/>
<evidence type="ECO:0008006" key="4">
    <source>
        <dbReference type="Google" id="ProtNLM"/>
    </source>
</evidence>
<evidence type="ECO:0000313" key="2">
    <source>
        <dbReference type="EMBL" id="SFH52578.1"/>
    </source>
</evidence>
<organism evidence="2 3">
    <name type="scientific">Planctomicrobium piriforme</name>
    <dbReference type="NCBI Taxonomy" id="1576369"/>
    <lineage>
        <taxon>Bacteria</taxon>
        <taxon>Pseudomonadati</taxon>
        <taxon>Planctomycetota</taxon>
        <taxon>Planctomycetia</taxon>
        <taxon>Planctomycetales</taxon>
        <taxon>Planctomycetaceae</taxon>
        <taxon>Planctomicrobium</taxon>
    </lineage>
</organism>
<protein>
    <recommendedName>
        <fullName evidence="4">Carbon storage regulator, CsrA</fullName>
    </recommendedName>
</protein>
<accession>A0A1I3AQZ4</accession>
<evidence type="ECO:0000313" key="3">
    <source>
        <dbReference type="Proteomes" id="UP000199518"/>
    </source>
</evidence>
<evidence type="ECO:0000256" key="1">
    <source>
        <dbReference type="SAM" id="MobiDB-lite"/>
    </source>
</evidence>
<sequence>MVVADRTADELIVLQRRICLRIDTRGDRLLIAIDAPRHRTPGEKEAGSSEPSAATTATPLTPGLSPYPK</sequence>
<dbReference type="AlphaFoldDB" id="A0A1I3AQZ4"/>
<name>A0A1I3AQZ4_9PLAN</name>
<feature type="compositionally biased region" description="Low complexity" evidence="1">
    <location>
        <begin position="48"/>
        <end position="69"/>
    </location>
</feature>
<keyword evidence="3" id="KW-1185">Reference proteome</keyword>
<feature type="compositionally biased region" description="Basic and acidic residues" evidence="1">
    <location>
        <begin position="35"/>
        <end position="47"/>
    </location>
</feature>
<reference evidence="3" key="1">
    <citation type="submission" date="2016-10" db="EMBL/GenBank/DDBJ databases">
        <authorList>
            <person name="Varghese N."/>
            <person name="Submissions S."/>
        </authorList>
    </citation>
    <scope>NUCLEOTIDE SEQUENCE [LARGE SCALE GENOMIC DNA]</scope>
    <source>
        <strain evidence="3">DSM 26348</strain>
    </source>
</reference>
<feature type="region of interest" description="Disordered" evidence="1">
    <location>
        <begin position="34"/>
        <end position="69"/>
    </location>
</feature>
<dbReference type="EMBL" id="FOQD01000001">
    <property type="protein sequence ID" value="SFH52578.1"/>
    <property type="molecule type" value="Genomic_DNA"/>
</dbReference>